<dbReference type="KEGG" id="pdj:D0907_05085"/>
<organism evidence="2 5">
    <name type="scientific">Pseudoalteromonas lipolytica</name>
    <dbReference type="NCBI Taxonomy" id="570156"/>
    <lineage>
        <taxon>Bacteria</taxon>
        <taxon>Pseudomonadati</taxon>
        <taxon>Pseudomonadota</taxon>
        <taxon>Gammaproteobacteria</taxon>
        <taxon>Alteromonadales</taxon>
        <taxon>Pseudoalteromonadaceae</taxon>
        <taxon>Pseudoalteromonas</taxon>
    </lineage>
</organism>
<accession>A0AAD0WBQ6</accession>
<keyword evidence="1" id="KW-1133">Transmembrane helix</keyword>
<evidence type="ECO:0000313" key="2">
    <source>
        <dbReference type="EMBL" id="AXV64702.1"/>
    </source>
</evidence>
<evidence type="ECO:0000313" key="5">
    <source>
        <dbReference type="Proteomes" id="UP000264605"/>
    </source>
</evidence>
<feature type="transmembrane region" description="Helical" evidence="1">
    <location>
        <begin position="265"/>
        <end position="286"/>
    </location>
</feature>
<sequence>MKQTQFVKSNTQSWDEFKALCEMERSESLPIHFPNLYRKICNDLAIAQSRQYSPILVEQINRLVQLGQKRLYLSRSNQFSELWHVARTAFPRALYENRVMLAVNLLAFWGLALIAFIWVRLDPDAAYTFLGQGTLLNIEKMYDPSGSVQSAERGASQDLLMFGVYIYNNIGIAFQMFAGGVLFCVGAAFFLLFNSFYFGAIAAHIVNVGFEGPFFSFVITHGSFELTAIIIASAAGCRIGYALLNPGQFTRAYAIKQAAQKALPLIVGAFLMLVIAAFIEAFWSPRDIANEIKYTVGSGCWAYVLYRLYKGMRYGA</sequence>
<dbReference type="Pfam" id="PF01944">
    <property type="entry name" value="SpoIIM"/>
    <property type="match status" value="1"/>
</dbReference>
<proteinExistence type="predicted"/>
<dbReference type="PANTHER" id="PTHR35337:SF1">
    <property type="entry name" value="SLR1478 PROTEIN"/>
    <property type="match status" value="1"/>
</dbReference>
<dbReference type="AlphaFoldDB" id="A0AAD0WBQ6"/>
<dbReference type="GeneID" id="99504826"/>
<dbReference type="EMBL" id="FPAZ01000003">
    <property type="protein sequence ID" value="SFT47790.1"/>
    <property type="molecule type" value="Genomic_DNA"/>
</dbReference>
<reference evidence="2 5" key="2">
    <citation type="submission" date="2018-08" db="EMBL/GenBank/DDBJ databases">
        <title>Draft genome sequence of Pseudoalteromonas donghaensis HJ51.</title>
        <authorList>
            <person name="Oh J."/>
            <person name="Roh D."/>
        </authorList>
    </citation>
    <scope>NUCLEOTIDE SEQUENCE [LARGE SCALE GENOMIC DNA]</scope>
    <source>
        <strain evidence="2 5">HJ51</strain>
    </source>
</reference>
<keyword evidence="1" id="KW-0472">Membrane</keyword>
<keyword evidence="4" id="KW-1185">Reference proteome</keyword>
<feature type="transmembrane region" description="Helical" evidence="1">
    <location>
        <begin position="99"/>
        <end position="119"/>
    </location>
</feature>
<dbReference type="InterPro" id="IPR002798">
    <property type="entry name" value="SpoIIM-like"/>
</dbReference>
<name>A0AAD0WBQ6_9GAMM</name>
<evidence type="ECO:0000313" key="3">
    <source>
        <dbReference type="EMBL" id="SFT47790.1"/>
    </source>
</evidence>
<dbReference type="Proteomes" id="UP000264605">
    <property type="component" value="Chromosome"/>
</dbReference>
<gene>
    <name evidence="2" type="ORF">D0907_05085</name>
    <name evidence="3" type="ORF">SAMN04487854_103203</name>
</gene>
<feature type="transmembrane region" description="Helical" evidence="1">
    <location>
        <begin position="170"/>
        <end position="193"/>
    </location>
</feature>
<feature type="transmembrane region" description="Helical" evidence="1">
    <location>
        <begin position="226"/>
        <end position="244"/>
    </location>
</feature>
<dbReference type="RefSeq" id="WP_074988657.1">
    <property type="nucleotide sequence ID" value="NZ_CP032090.1"/>
</dbReference>
<feature type="transmembrane region" description="Helical" evidence="1">
    <location>
        <begin position="200"/>
        <end position="220"/>
    </location>
</feature>
<protein>
    <submittedName>
        <fullName evidence="2">Stage II sporulation protein M</fullName>
    </submittedName>
    <submittedName>
        <fullName evidence="3">Uncharacterized membrane protein SpoIIM, required for sporulation</fullName>
    </submittedName>
</protein>
<evidence type="ECO:0000256" key="1">
    <source>
        <dbReference type="SAM" id="Phobius"/>
    </source>
</evidence>
<dbReference type="PANTHER" id="PTHR35337">
    <property type="entry name" value="SLR1478 PROTEIN"/>
    <property type="match status" value="1"/>
</dbReference>
<evidence type="ECO:0000313" key="4">
    <source>
        <dbReference type="Proteomes" id="UP000183805"/>
    </source>
</evidence>
<reference evidence="3 4" key="1">
    <citation type="submission" date="2016-10" db="EMBL/GenBank/DDBJ databases">
        <authorList>
            <person name="Varghese N."/>
            <person name="Submissions S."/>
        </authorList>
    </citation>
    <scope>NUCLEOTIDE SEQUENCE [LARGE SCALE GENOMIC DNA]</scope>
    <source>
        <strain evidence="3 4">CGMCC 1.8499</strain>
    </source>
</reference>
<dbReference type="Proteomes" id="UP000183805">
    <property type="component" value="Unassembled WGS sequence"/>
</dbReference>
<keyword evidence="1" id="KW-0812">Transmembrane</keyword>
<dbReference type="EMBL" id="CP032090">
    <property type="protein sequence ID" value="AXV64702.1"/>
    <property type="molecule type" value="Genomic_DNA"/>
</dbReference>